<protein>
    <submittedName>
        <fullName evidence="5">LacI family DNA-binding transcriptional regulator</fullName>
    </submittedName>
</protein>
<dbReference type="Proteomes" id="UP001220456">
    <property type="component" value="Unassembled WGS sequence"/>
</dbReference>
<proteinExistence type="predicted"/>
<dbReference type="RefSeq" id="WP_277358242.1">
    <property type="nucleotide sequence ID" value="NZ_JAROKN010000015.1"/>
</dbReference>
<dbReference type="InterPro" id="IPR000843">
    <property type="entry name" value="HTH_LacI"/>
</dbReference>
<dbReference type="CDD" id="cd06267">
    <property type="entry name" value="PBP1_LacI_sugar_binding-like"/>
    <property type="match status" value="1"/>
</dbReference>
<comment type="caution">
    <text evidence="5">The sequence shown here is derived from an EMBL/GenBank/DDBJ whole genome shotgun (WGS) entry which is preliminary data.</text>
</comment>
<gene>
    <name evidence="5" type="ORF">P4U43_07955</name>
</gene>
<keyword evidence="1" id="KW-0805">Transcription regulation</keyword>
<dbReference type="InterPro" id="IPR001761">
    <property type="entry name" value="Peripla_BP/Lac1_sug-bd_dom"/>
</dbReference>
<dbReference type="Gene3D" id="1.10.260.40">
    <property type="entry name" value="lambda repressor-like DNA-binding domains"/>
    <property type="match status" value="1"/>
</dbReference>
<dbReference type="SUPFAM" id="SSF53822">
    <property type="entry name" value="Periplasmic binding protein-like I"/>
    <property type="match status" value="1"/>
</dbReference>
<dbReference type="Pfam" id="PF00356">
    <property type="entry name" value="LacI"/>
    <property type="match status" value="1"/>
</dbReference>
<evidence type="ECO:0000313" key="6">
    <source>
        <dbReference type="Proteomes" id="UP001220456"/>
    </source>
</evidence>
<dbReference type="EMBL" id="JAROKN010000015">
    <property type="protein sequence ID" value="MDF9277720.1"/>
    <property type="molecule type" value="Genomic_DNA"/>
</dbReference>
<dbReference type="PANTHER" id="PTHR30146">
    <property type="entry name" value="LACI-RELATED TRANSCRIPTIONAL REPRESSOR"/>
    <property type="match status" value="1"/>
</dbReference>
<dbReference type="Pfam" id="PF00532">
    <property type="entry name" value="Peripla_BP_1"/>
    <property type="match status" value="1"/>
</dbReference>
<keyword evidence="3" id="KW-0804">Transcription</keyword>
<evidence type="ECO:0000313" key="5">
    <source>
        <dbReference type="EMBL" id="MDF9277720.1"/>
    </source>
</evidence>
<evidence type="ECO:0000256" key="2">
    <source>
        <dbReference type="ARBA" id="ARBA00023125"/>
    </source>
</evidence>
<name>A0ABT6CUH9_9MICC</name>
<keyword evidence="6" id="KW-1185">Reference proteome</keyword>
<reference evidence="5 6" key="1">
    <citation type="journal article" date="2023" name="Int. J. Syst. Evol. Microbiol.">
        <title>Arthrobacter vasquezii sp. nov., isolated from a soil sample from Union Glacier, Antarctica.</title>
        <authorList>
            <person name="Valenzuela-Ibaceta F."/>
            <person name="Carrasco V."/>
            <person name="Lagos-Moraga S."/>
            <person name="Dietz-Vargas C."/>
            <person name="Navarro C.A."/>
            <person name="Perez-Donoso J.M."/>
        </authorList>
    </citation>
    <scope>NUCLEOTIDE SEQUENCE [LARGE SCALE GENOMIC DNA]</scope>
    <source>
        <strain evidence="5 6">EH-1B-1</strain>
    </source>
</reference>
<dbReference type="Gene3D" id="3.40.50.2300">
    <property type="match status" value="2"/>
</dbReference>
<accession>A0ABT6CUH9</accession>
<dbReference type="SUPFAM" id="SSF47413">
    <property type="entry name" value="lambda repressor-like DNA-binding domains"/>
    <property type="match status" value="1"/>
</dbReference>
<dbReference type="PANTHER" id="PTHR30146:SF109">
    <property type="entry name" value="HTH-TYPE TRANSCRIPTIONAL REGULATOR GALS"/>
    <property type="match status" value="1"/>
</dbReference>
<dbReference type="GO" id="GO:0003677">
    <property type="term" value="F:DNA binding"/>
    <property type="evidence" value="ECO:0007669"/>
    <property type="project" value="UniProtKB-KW"/>
</dbReference>
<sequence length="349" mass="37540">MSQSSKPARAGRSRPTMRHVATLAGVGIKTVSRVMNGEPNVSSATIARVMEAAQSLDYQLDERAGNLRRADGRTRTLGLLVSSVDNPFSGTLHRAVEDAAQARGIAVFASSLDDDSQREKVAVNAFLRRRVDGLILTTISEDQSYLAPEMRHGTPMVFVDREPVGISGDTVISDNRGGAMTATEHLLNHGHHRIAYLGDRREIYTARERRGGFFDALGRAGIPTGGIPVIEDLHNEESATKAMLALLDSATPPTAVFTSQNLVTIGAIRALRSRGAHHTTALVGFDDFQLSDLLEPGVTVVAQDPQEIGRAAAERIIDRLDGDNCPARRCIVPTTLIARGTGEILPLIN</sequence>
<keyword evidence="2 5" id="KW-0238">DNA-binding</keyword>
<dbReference type="InterPro" id="IPR010982">
    <property type="entry name" value="Lambda_DNA-bd_dom_sf"/>
</dbReference>
<dbReference type="InterPro" id="IPR028082">
    <property type="entry name" value="Peripla_BP_I"/>
</dbReference>
<evidence type="ECO:0000256" key="3">
    <source>
        <dbReference type="ARBA" id="ARBA00023163"/>
    </source>
</evidence>
<evidence type="ECO:0000259" key="4">
    <source>
        <dbReference type="PROSITE" id="PS50932"/>
    </source>
</evidence>
<dbReference type="CDD" id="cd01392">
    <property type="entry name" value="HTH_LacI"/>
    <property type="match status" value="1"/>
</dbReference>
<feature type="domain" description="HTH lacI-type" evidence="4">
    <location>
        <begin position="15"/>
        <end position="69"/>
    </location>
</feature>
<evidence type="ECO:0000256" key="1">
    <source>
        <dbReference type="ARBA" id="ARBA00023015"/>
    </source>
</evidence>
<dbReference type="PROSITE" id="PS50932">
    <property type="entry name" value="HTH_LACI_2"/>
    <property type="match status" value="1"/>
</dbReference>
<dbReference type="SMART" id="SM00354">
    <property type="entry name" value="HTH_LACI"/>
    <property type="match status" value="1"/>
</dbReference>
<organism evidence="5 6">
    <name type="scientific">Arthrobacter vasquezii</name>
    <dbReference type="NCBI Taxonomy" id="2977629"/>
    <lineage>
        <taxon>Bacteria</taxon>
        <taxon>Bacillati</taxon>
        <taxon>Actinomycetota</taxon>
        <taxon>Actinomycetes</taxon>
        <taxon>Micrococcales</taxon>
        <taxon>Micrococcaceae</taxon>
        <taxon>Arthrobacter</taxon>
    </lineage>
</organism>